<dbReference type="Pfam" id="PF02275">
    <property type="entry name" value="CBAH"/>
    <property type="match status" value="1"/>
</dbReference>
<dbReference type="Gene3D" id="3.60.60.10">
    <property type="entry name" value="Penicillin V Acylase, Chain A"/>
    <property type="match status" value="1"/>
</dbReference>
<protein>
    <submittedName>
        <fullName evidence="5">Choloylglycine hydrolase</fullName>
    </submittedName>
</protein>
<feature type="domain" description="Choloylglycine hydrolase/NAAA C-terminal" evidence="4">
    <location>
        <begin position="26"/>
        <end position="302"/>
    </location>
</feature>
<keyword evidence="3" id="KW-0732">Signal</keyword>
<comment type="similarity">
    <text evidence="1">Belongs to the peptidase C59 family.</text>
</comment>
<dbReference type="OrthoDB" id="9794717at2"/>
<dbReference type="EMBL" id="BDCO01000002">
    <property type="protein sequence ID" value="GAT34459.1"/>
    <property type="molecule type" value="Genomic_DNA"/>
</dbReference>
<evidence type="ECO:0000313" key="5">
    <source>
        <dbReference type="EMBL" id="GAT34459.1"/>
    </source>
</evidence>
<sequence>MKIPPAKSLLFGALLLLSGSAHSLACTWFEFTNDLGHPFVGRTMEWPGDLHGEITLVPRNYDLGYTKTQYGFVGMSHGGLFSDGLNEHGLAVSALWLSASAYPAKGKTTTPISELLGHLLGNTRTVDEARAFIQKTTFHTSDTAVTPGLPLALHFAISDPSGRSIVVEFLKGKTKIYENKVGVMTNDPPYEQQLAIWSKYRGKTFNEDTFEAFDYSPEGRFCRMAAINATQAKVPSDLAAVNRAWSMINTVDIPQGILYWKWVSEHPQFTSYAIVADLKNRIYYFRTYDNYDIRKVDLSKINFARAKYRSAPLFGHANYKEFKF</sequence>
<dbReference type="GO" id="GO:0016787">
    <property type="term" value="F:hydrolase activity"/>
    <property type="evidence" value="ECO:0007669"/>
    <property type="project" value="UniProtKB-KW"/>
</dbReference>
<dbReference type="InterPro" id="IPR052193">
    <property type="entry name" value="Peptidase_C59"/>
</dbReference>
<dbReference type="AlphaFoldDB" id="A0A146G9Y4"/>
<dbReference type="PANTHER" id="PTHR35527">
    <property type="entry name" value="CHOLOYLGLYCINE HYDROLASE"/>
    <property type="match status" value="1"/>
</dbReference>
<gene>
    <name evidence="5" type="ORF">TSACC_22884</name>
</gene>
<keyword evidence="2 5" id="KW-0378">Hydrolase</keyword>
<keyword evidence="6" id="KW-1185">Reference proteome</keyword>
<evidence type="ECO:0000256" key="3">
    <source>
        <dbReference type="SAM" id="SignalP"/>
    </source>
</evidence>
<dbReference type="PANTHER" id="PTHR35527:SF2">
    <property type="entry name" value="HYDROLASE"/>
    <property type="match status" value="1"/>
</dbReference>
<proteinExistence type="inferred from homology"/>
<dbReference type="STRING" id="690879.TSACC_22884"/>
<evidence type="ECO:0000256" key="2">
    <source>
        <dbReference type="ARBA" id="ARBA00022801"/>
    </source>
</evidence>
<dbReference type="SUPFAM" id="SSF56235">
    <property type="entry name" value="N-terminal nucleophile aminohydrolases (Ntn hydrolases)"/>
    <property type="match status" value="1"/>
</dbReference>
<dbReference type="Proteomes" id="UP000076023">
    <property type="component" value="Unassembled WGS sequence"/>
</dbReference>
<dbReference type="InterPro" id="IPR029132">
    <property type="entry name" value="CBAH/NAAA_C"/>
</dbReference>
<reference evidence="6" key="1">
    <citation type="journal article" date="2017" name="Genome Announc.">
        <title>Draft Genome Sequence of Terrimicrobium sacchariphilum NM-5T, a Facultative Anaerobic Soil Bacterium of the Class Spartobacteria.</title>
        <authorList>
            <person name="Qiu Y.L."/>
            <person name="Tourlousse D.M."/>
            <person name="Matsuura N."/>
            <person name="Ohashi A."/>
            <person name="Sekiguchi Y."/>
        </authorList>
    </citation>
    <scope>NUCLEOTIDE SEQUENCE [LARGE SCALE GENOMIC DNA]</scope>
    <source>
        <strain evidence="6">NM-5</strain>
    </source>
</reference>
<dbReference type="RefSeq" id="WP_075080087.1">
    <property type="nucleotide sequence ID" value="NZ_BDCO01000002.1"/>
</dbReference>
<dbReference type="InterPro" id="IPR029055">
    <property type="entry name" value="Ntn_hydrolases_N"/>
</dbReference>
<evidence type="ECO:0000313" key="6">
    <source>
        <dbReference type="Proteomes" id="UP000076023"/>
    </source>
</evidence>
<feature type="chain" id="PRO_5007524860" evidence="3">
    <location>
        <begin position="24"/>
        <end position="324"/>
    </location>
</feature>
<feature type="signal peptide" evidence="3">
    <location>
        <begin position="1"/>
        <end position="23"/>
    </location>
</feature>
<evidence type="ECO:0000256" key="1">
    <source>
        <dbReference type="ARBA" id="ARBA00006625"/>
    </source>
</evidence>
<name>A0A146G9Y4_TERSA</name>
<dbReference type="InParanoid" id="A0A146G9Y4"/>
<organism evidence="5 6">
    <name type="scientific">Terrimicrobium sacchariphilum</name>
    <dbReference type="NCBI Taxonomy" id="690879"/>
    <lineage>
        <taxon>Bacteria</taxon>
        <taxon>Pseudomonadati</taxon>
        <taxon>Verrucomicrobiota</taxon>
        <taxon>Terrimicrobiia</taxon>
        <taxon>Terrimicrobiales</taxon>
        <taxon>Terrimicrobiaceae</taxon>
        <taxon>Terrimicrobium</taxon>
    </lineage>
</organism>
<accession>A0A146G9Y4</accession>
<comment type="caution">
    <text evidence="5">The sequence shown here is derived from an EMBL/GenBank/DDBJ whole genome shotgun (WGS) entry which is preliminary data.</text>
</comment>
<evidence type="ECO:0000259" key="4">
    <source>
        <dbReference type="Pfam" id="PF02275"/>
    </source>
</evidence>